<dbReference type="Proteomes" id="UP001500751">
    <property type="component" value="Unassembled WGS sequence"/>
</dbReference>
<protein>
    <recommendedName>
        <fullName evidence="3">Secreted protein/lipoprotein</fullName>
    </recommendedName>
</protein>
<dbReference type="EMBL" id="BAAAQN010000069">
    <property type="protein sequence ID" value="GAA2057930.1"/>
    <property type="molecule type" value="Genomic_DNA"/>
</dbReference>
<evidence type="ECO:0000313" key="2">
    <source>
        <dbReference type="Proteomes" id="UP001500751"/>
    </source>
</evidence>
<evidence type="ECO:0000313" key="1">
    <source>
        <dbReference type="EMBL" id="GAA2057930.1"/>
    </source>
</evidence>
<dbReference type="RefSeq" id="WP_344670885.1">
    <property type="nucleotide sequence ID" value="NZ_BAAAQN010000069.1"/>
</dbReference>
<evidence type="ECO:0008006" key="3">
    <source>
        <dbReference type="Google" id="ProtNLM"/>
    </source>
</evidence>
<accession>A0ABN2VB26</accession>
<gene>
    <name evidence="1" type="ORF">GCM10009839_79380</name>
</gene>
<proteinExistence type="predicted"/>
<sequence length="153" mass="15797">MSAAVSANASPSAVSVADAETAAIAAYQGMWIDMSKAAETANWQDPALGSHAADSALAELVKILKSDDQQGAVLKGGPPVMHPDVDTALPLSSPTVVTVSDCLGSQHWLLYRKSTGALWDDKPGGNRTVTAQVIQSQGTWKVNSFTAGDLGTC</sequence>
<name>A0ABN2VB26_9ACTN</name>
<keyword evidence="2" id="KW-1185">Reference proteome</keyword>
<organism evidence="1 2">
    <name type="scientific">Catenulispora yoronensis</name>
    <dbReference type="NCBI Taxonomy" id="450799"/>
    <lineage>
        <taxon>Bacteria</taxon>
        <taxon>Bacillati</taxon>
        <taxon>Actinomycetota</taxon>
        <taxon>Actinomycetes</taxon>
        <taxon>Catenulisporales</taxon>
        <taxon>Catenulisporaceae</taxon>
        <taxon>Catenulispora</taxon>
    </lineage>
</organism>
<comment type="caution">
    <text evidence="1">The sequence shown here is derived from an EMBL/GenBank/DDBJ whole genome shotgun (WGS) entry which is preliminary data.</text>
</comment>
<reference evidence="1 2" key="1">
    <citation type="journal article" date="2019" name="Int. J. Syst. Evol. Microbiol.">
        <title>The Global Catalogue of Microorganisms (GCM) 10K type strain sequencing project: providing services to taxonomists for standard genome sequencing and annotation.</title>
        <authorList>
            <consortium name="The Broad Institute Genomics Platform"/>
            <consortium name="The Broad Institute Genome Sequencing Center for Infectious Disease"/>
            <person name="Wu L."/>
            <person name="Ma J."/>
        </authorList>
    </citation>
    <scope>NUCLEOTIDE SEQUENCE [LARGE SCALE GENOMIC DNA]</scope>
    <source>
        <strain evidence="1 2">JCM 16014</strain>
    </source>
</reference>